<gene>
    <name evidence="2" type="ORF">PAXRUDRAFT_101841</name>
</gene>
<reference evidence="2 3" key="1">
    <citation type="submission" date="2014-04" db="EMBL/GenBank/DDBJ databases">
        <authorList>
            <consortium name="DOE Joint Genome Institute"/>
            <person name="Kuo A."/>
            <person name="Kohler A."/>
            <person name="Jargeat P."/>
            <person name="Nagy L.G."/>
            <person name="Floudas D."/>
            <person name="Copeland A."/>
            <person name="Barry K.W."/>
            <person name="Cichocki N."/>
            <person name="Veneault-Fourrey C."/>
            <person name="LaButti K."/>
            <person name="Lindquist E.A."/>
            <person name="Lipzen A."/>
            <person name="Lundell T."/>
            <person name="Morin E."/>
            <person name="Murat C."/>
            <person name="Sun H."/>
            <person name="Tunlid A."/>
            <person name="Henrissat B."/>
            <person name="Grigoriev I.V."/>
            <person name="Hibbett D.S."/>
            <person name="Martin F."/>
            <person name="Nordberg H.P."/>
            <person name="Cantor M.N."/>
            <person name="Hua S.X."/>
        </authorList>
    </citation>
    <scope>NUCLEOTIDE SEQUENCE [LARGE SCALE GENOMIC DNA]</scope>
    <source>
        <strain evidence="2 3">Ve08.2h10</strain>
    </source>
</reference>
<sequence length="53" mass="5538">EKGRESKGQEDEKVAAATGPGIGAMDQTLGSVSLIKPTSSREEDLPGVRVEEP</sequence>
<evidence type="ECO:0000313" key="2">
    <source>
        <dbReference type="EMBL" id="KIK75743.1"/>
    </source>
</evidence>
<accession>A0A0D0CKI5</accession>
<reference evidence="3" key="2">
    <citation type="submission" date="2015-01" db="EMBL/GenBank/DDBJ databases">
        <title>Evolutionary Origins and Diversification of the Mycorrhizal Mutualists.</title>
        <authorList>
            <consortium name="DOE Joint Genome Institute"/>
            <consortium name="Mycorrhizal Genomics Consortium"/>
            <person name="Kohler A."/>
            <person name="Kuo A."/>
            <person name="Nagy L.G."/>
            <person name="Floudas D."/>
            <person name="Copeland A."/>
            <person name="Barry K.W."/>
            <person name="Cichocki N."/>
            <person name="Veneault-Fourrey C."/>
            <person name="LaButti K."/>
            <person name="Lindquist E.A."/>
            <person name="Lipzen A."/>
            <person name="Lundell T."/>
            <person name="Morin E."/>
            <person name="Murat C."/>
            <person name="Riley R."/>
            <person name="Ohm R."/>
            <person name="Sun H."/>
            <person name="Tunlid A."/>
            <person name="Henrissat B."/>
            <person name="Grigoriev I.V."/>
            <person name="Hibbett D.S."/>
            <person name="Martin F."/>
        </authorList>
    </citation>
    <scope>NUCLEOTIDE SEQUENCE [LARGE SCALE GENOMIC DNA]</scope>
    <source>
        <strain evidence="3">Ve08.2h10</strain>
    </source>
</reference>
<feature type="compositionally biased region" description="Basic and acidic residues" evidence="1">
    <location>
        <begin position="39"/>
        <end position="53"/>
    </location>
</feature>
<dbReference type="AlphaFoldDB" id="A0A0D0CKI5"/>
<proteinExistence type="predicted"/>
<dbReference type="InParanoid" id="A0A0D0CKI5"/>
<dbReference type="HOGENOM" id="CLU_3074319_0_0_1"/>
<organism evidence="2 3">
    <name type="scientific">Paxillus rubicundulus Ve08.2h10</name>
    <dbReference type="NCBI Taxonomy" id="930991"/>
    <lineage>
        <taxon>Eukaryota</taxon>
        <taxon>Fungi</taxon>
        <taxon>Dikarya</taxon>
        <taxon>Basidiomycota</taxon>
        <taxon>Agaricomycotina</taxon>
        <taxon>Agaricomycetes</taxon>
        <taxon>Agaricomycetidae</taxon>
        <taxon>Boletales</taxon>
        <taxon>Paxilineae</taxon>
        <taxon>Paxillaceae</taxon>
        <taxon>Paxillus</taxon>
    </lineage>
</organism>
<feature type="non-terminal residue" evidence="2">
    <location>
        <position position="1"/>
    </location>
</feature>
<dbReference type="Proteomes" id="UP000054538">
    <property type="component" value="Unassembled WGS sequence"/>
</dbReference>
<feature type="region of interest" description="Disordered" evidence="1">
    <location>
        <begin position="1"/>
        <end position="53"/>
    </location>
</feature>
<evidence type="ECO:0000256" key="1">
    <source>
        <dbReference type="SAM" id="MobiDB-lite"/>
    </source>
</evidence>
<feature type="non-terminal residue" evidence="2">
    <location>
        <position position="53"/>
    </location>
</feature>
<feature type="compositionally biased region" description="Basic and acidic residues" evidence="1">
    <location>
        <begin position="1"/>
        <end position="14"/>
    </location>
</feature>
<name>A0A0D0CKI5_9AGAM</name>
<dbReference type="EMBL" id="KN827897">
    <property type="protein sequence ID" value="KIK75743.1"/>
    <property type="molecule type" value="Genomic_DNA"/>
</dbReference>
<protein>
    <submittedName>
        <fullName evidence="2">Uncharacterized protein</fullName>
    </submittedName>
</protein>
<keyword evidence="3" id="KW-1185">Reference proteome</keyword>
<evidence type="ECO:0000313" key="3">
    <source>
        <dbReference type="Proteomes" id="UP000054538"/>
    </source>
</evidence>